<reference evidence="2" key="1">
    <citation type="submission" date="2017-06" db="EMBL/GenBank/DDBJ databases">
        <title>Capnocytophaga spp. assemblies.</title>
        <authorList>
            <person name="Gulvik C.A."/>
        </authorList>
    </citation>
    <scope>NUCLEOTIDE SEQUENCE [LARGE SCALE GENOMIC DNA]</scope>
    <source>
        <strain evidence="2">H3936</strain>
    </source>
</reference>
<organism evidence="1 2">
    <name type="scientific">Capnocytophaga canimorsus</name>
    <dbReference type="NCBI Taxonomy" id="28188"/>
    <lineage>
        <taxon>Bacteria</taxon>
        <taxon>Pseudomonadati</taxon>
        <taxon>Bacteroidota</taxon>
        <taxon>Flavobacteriia</taxon>
        <taxon>Flavobacteriales</taxon>
        <taxon>Flavobacteriaceae</taxon>
        <taxon>Capnocytophaga</taxon>
    </lineage>
</organism>
<dbReference type="Proteomes" id="UP000243753">
    <property type="component" value="Chromosome"/>
</dbReference>
<proteinExistence type="predicted"/>
<evidence type="ECO:0000313" key="2">
    <source>
        <dbReference type="Proteomes" id="UP000243753"/>
    </source>
</evidence>
<dbReference type="RefSeq" id="WP_095918244.1">
    <property type="nucleotide sequence ID" value="NZ_CP022389.1"/>
</dbReference>
<gene>
    <name evidence="1" type="ORF">CGC54_00750</name>
</gene>
<accession>A0AAC9Z2H0</accession>
<dbReference type="AlphaFoldDB" id="A0AAC9Z2H0"/>
<sequence length="231" mass="27484">MELKKNNYYEICCDYSQSANTEKCKVVKYLGNNQILYLNTNKKVKLDDTNTTYAKYKNITYNQNLFRYKEISIQTTHLEKLGFEKRGERLYENEDKTIIYCLSKIGYEGAKIESDKIYIGNIFLNKKDKENLIDMLYEKIDKEGKKLEEQYLLKKDNIIDLISKEKENNIHYGLIKELHKNEIEHRIDLHNLLGSVVEQCHFKRIETINQLFEVLEKEGMIIEDKDEIVKS</sequence>
<protein>
    <submittedName>
        <fullName evidence="1">Uncharacterized protein</fullName>
    </submittedName>
</protein>
<evidence type="ECO:0000313" key="1">
    <source>
        <dbReference type="EMBL" id="ATA92986.1"/>
    </source>
</evidence>
<name>A0AAC9Z2H0_9FLAO</name>
<dbReference type="EMBL" id="CP022389">
    <property type="protein sequence ID" value="ATA92986.1"/>
    <property type="molecule type" value="Genomic_DNA"/>
</dbReference>